<dbReference type="Gene3D" id="2.60.40.420">
    <property type="entry name" value="Cupredoxins - blue copper proteins"/>
    <property type="match status" value="1"/>
</dbReference>
<evidence type="ECO:0000259" key="1">
    <source>
        <dbReference type="Pfam" id="PF13473"/>
    </source>
</evidence>
<dbReference type="SUPFAM" id="SSF49503">
    <property type="entry name" value="Cupredoxins"/>
    <property type="match status" value="1"/>
</dbReference>
<dbReference type="Proteomes" id="UP000198520">
    <property type="component" value="Unassembled WGS sequence"/>
</dbReference>
<dbReference type="STRING" id="285351.SAMN04488035_0582"/>
<organism evidence="2 3">
    <name type="scientific">Flavimobilis marinus</name>
    <dbReference type="NCBI Taxonomy" id="285351"/>
    <lineage>
        <taxon>Bacteria</taxon>
        <taxon>Bacillati</taxon>
        <taxon>Actinomycetota</taxon>
        <taxon>Actinomycetes</taxon>
        <taxon>Micrococcales</taxon>
        <taxon>Jonesiaceae</taxon>
        <taxon>Flavimobilis</taxon>
    </lineage>
</organism>
<feature type="domain" description="EfeO-type cupredoxin-like" evidence="1">
    <location>
        <begin position="62"/>
        <end position="125"/>
    </location>
</feature>
<sequence>MTRPRPARPDAHLVAAPRSAAVRRPAGVRARGVVAAALVLGLLAGCGGAPTEPTPSGPALQEDGTYRAEVVMRDMAFVPAEVTVPGGATLEIVVTNEDGMPHDLVLDDGSATPLLSRGESASLTVVVADDVAGWCSVVGHREAGMVLDVRAG</sequence>
<evidence type="ECO:0000313" key="3">
    <source>
        <dbReference type="Proteomes" id="UP000198520"/>
    </source>
</evidence>
<dbReference type="OrthoDB" id="345021at2"/>
<accession>A0A1I2DJ44</accession>
<dbReference type="InterPro" id="IPR028096">
    <property type="entry name" value="EfeO_Cupredoxin"/>
</dbReference>
<dbReference type="EMBL" id="FONZ01000001">
    <property type="protein sequence ID" value="SFE80458.1"/>
    <property type="molecule type" value="Genomic_DNA"/>
</dbReference>
<dbReference type="RefSeq" id="WP_143073115.1">
    <property type="nucleotide sequence ID" value="NZ_BNAN01000001.1"/>
</dbReference>
<dbReference type="InterPro" id="IPR008972">
    <property type="entry name" value="Cupredoxin"/>
</dbReference>
<proteinExistence type="predicted"/>
<evidence type="ECO:0000313" key="2">
    <source>
        <dbReference type="EMBL" id="SFE80458.1"/>
    </source>
</evidence>
<keyword evidence="3" id="KW-1185">Reference proteome</keyword>
<dbReference type="Pfam" id="PF13473">
    <property type="entry name" value="Cupredoxin_1"/>
    <property type="match status" value="1"/>
</dbReference>
<protein>
    <submittedName>
        <fullName evidence="2">Uncharacterized copper-binding protein, cupredoxin-like subfamily</fullName>
    </submittedName>
</protein>
<dbReference type="AlphaFoldDB" id="A0A1I2DJ44"/>
<reference evidence="3" key="1">
    <citation type="submission" date="2016-10" db="EMBL/GenBank/DDBJ databases">
        <authorList>
            <person name="Varghese N."/>
            <person name="Submissions S."/>
        </authorList>
    </citation>
    <scope>NUCLEOTIDE SEQUENCE [LARGE SCALE GENOMIC DNA]</scope>
    <source>
        <strain evidence="3">DSM 19083</strain>
    </source>
</reference>
<name>A0A1I2DJ44_9MICO</name>
<gene>
    <name evidence="2" type="ORF">SAMN04488035_0582</name>
</gene>